<name>A0A7V5PNP4_CALAY</name>
<sequence>RLTPGWQQRLTATPEYENGADQPDEANLVRQMELLAAYLEPYYRLPQEATPVGFSERLRQFWKDIGLFDWYRKDNRLLTERQKENEFRAFNRFVALVEKLFWSLQELYGQRKITLSKWIEIIQESTQQAVYNLTEWPDYGVQIMPRLEILAVDADVLFIGGMIDGDFPRASARDIFFNDRVRLEMGLVAAEELLDQDRILFYTLLDAPVKKILLTYPRAEEESALVPSTFLDDLEEIARVTRSDQPAEQSFLLNKKQLWQNWGLALQRQDFEQAAEWFRLLLQTGRAEAQLSSVLRRLKALTNRLYPGQFSQYEGWLAGSEKVKQKLRDWFGRTVWSATRLERYAFCPLSFFLQDILKIEDLPKIEDEISAQERGILTHRILFRFYRELQRQGQTAFPARHTELLLTIAREELERLPYSGVFWELERMRLLGWQHKAGMLQKFIEEDQKQIGETGYVPALFELGFGFGGDEEKDAGSRQKPVALQHADGRLIISGRIDRVDVDRQKRALVWDYKTGLSAKTINAETMSRGYYLQLPLYLLALRQIQPGLSPVFGGYFFVRDATTLARRPALADAAQVDFVTGNAARKALVPNPTSEQPPARLNFDQFLDFMLQTAAEAVNRLLDGQFNHSLFPEEKLCQSYCPYRRLCQKNVGKLKRLAEQQPANHEN</sequence>
<dbReference type="AlphaFoldDB" id="A0A7V5PNP4"/>
<dbReference type="Gene3D" id="3.40.50.300">
    <property type="entry name" value="P-loop containing nucleotide triphosphate hydrolases"/>
    <property type="match status" value="1"/>
</dbReference>
<dbReference type="InterPro" id="IPR027417">
    <property type="entry name" value="P-loop_NTPase"/>
</dbReference>
<comment type="caution">
    <text evidence="2">The sequence shown here is derived from an EMBL/GenBank/DDBJ whole genome shotgun (WGS) entry which is preliminary data.</text>
</comment>
<dbReference type="Proteomes" id="UP000886124">
    <property type="component" value="Unassembled WGS sequence"/>
</dbReference>
<dbReference type="Pfam" id="PF12705">
    <property type="entry name" value="PDDEXK_1"/>
    <property type="match status" value="1"/>
</dbReference>
<reference evidence="2" key="1">
    <citation type="journal article" date="2020" name="mSystems">
        <title>Genome- and Community-Level Interaction Insights into Carbon Utilization and Element Cycling Functions of Hydrothermarchaeota in Hydrothermal Sediment.</title>
        <authorList>
            <person name="Zhou Z."/>
            <person name="Liu Y."/>
            <person name="Xu W."/>
            <person name="Pan J."/>
            <person name="Luo Z.H."/>
            <person name="Li M."/>
        </authorList>
    </citation>
    <scope>NUCLEOTIDE SEQUENCE [LARGE SCALE GENOMIC DNA]</scope>
    <source>
        <strain evidence="2">HyVt-527</strain>
    </source>
</reference>
<protein>
    <recommendedName>
        <fullName evidence="1">PD-(D/E)XK endonuclease-like domain-containing protein</fullName>
    </recommendedName>
</protein>
<dbReference type="SUPFAM" id="SSF52980">
    <property type="entry name" value="Restriction endonuclease-like"/>
    <property type="match status" value="1"/>
</dbReference>
<feature type="domain" description="PD-(D/E)XK endonuclease-like" evidence="1">
    <location>
        <begin position="336"/>
        <end position="649"/>
    </location>
</feature>
<evidence type="ECO:0000313" key="2">
    <source>
        <dbReference type="EMBL" id="HHJ52281.1"/>
    </source>
</evidence>
<proteinExistence type="predicted"/>
<feature type="non-terminal residue" evidence="2">
    <location>
        <position position="1"/>
    </location>
</feature>
<dbReference type="SUPFAM" id="SSF52540">
    <property type="entry name" value="P-loop containing nucleoside triphosphate hydrolases"/>
    <property type="match status" value="1"/>
</dbReference>
<dbReference type="InterPro" id="IPR011604">
    <property type="entry name" value="PDDEXK-like_dom_sf"/>
</dbReference>
<dbReference type="Gene3D" id="3.90.320.10">
    <property type="match status" value="1"/>
</dbReference>
<dbReference type="InterPro" id="IPR011335">
    <property type="entry name" value="Restrct_endonuc-II-like"/>
</dbReference>
<gene>
    <name evidence="2" type="ORF">ENJ89_03730</name>
</gene>
<organism evidence="2">
    <name type="scientific">Caldithrix abyssi</name>
    <dbReference type="NCBI Taxonomy" id="187145"/>
    <lineage>
        <taxon>Bacteria</taxon>
        <taxon>Pseudomonadati</taxon>
        <taxon>Calditrichota</taxon>
        <taxon>Calditrichia</taxon>
        <taxon>Calditrichales</taxon>
        <taxon>Calditrichaceae</taxon>
        <taxon>Caldithrix</taxon>
    </lineage>
</organism>
<evidence type="ECO:0000259" key="1">
    <source>
        <dbReference type="Pfam" id="PF12705"/>
    </source>
</evidence>
<dbReference type="EMBL" id="DROD01000250">
    <property type="protein sequence ID" value="HHJ52281.1"/>
    <property type="molecule type" value="Genomic_DNA"/>
</dbReference>
<dbReference type="InterPro" id="IPR038726">
    <property type="entry name" value="PDDEXK_AddAB-type"/>
</dbReference>
<accession>A0A7V5PNP4</accession>